<dbReference type="AlphaFoldDB" id="A0AB38YR73"/>
<dbReference type="RefSeq" id="WP_071587113.1">
    <property type="nucleotide sequence ID" value="NZ_CP133463.1"/>
</dbReference>
<organism evidence="1 2">
    <name type="scientific">Veillonella parvula</name>
    <name type="common">Staphylococcus parvulus</name>
    <dbReference type="NCBI Taxonomy" id="29466"/>
    <lineage>
        <taxon>Bacteria</taxon>
        <taxon>Bacillati</taxon>
        <taxon>Bacillota</taxon>
        <taxon>Negativicutes</taxon>
        <taxon>Veillonellales</taxon>
        <taxon>Veillonellaceae</taxon>
        <taxon>Veillonella</taxon>
    </lineage>
</organism>
<dbReference type="EMBL" id="CP133463">
    <property type="protein sequence ID" value="WMS20568.1"/>
    <property type="molecule type" value="Genomic_DNA"/>
</dbReference>
<gene>
    <name evidence="1" type="ORF">RDV51_04290</name>
</gene>
<sequence>MISGLLKFLGINSSDCNDYKESKMNLEGNSSESNITEEVQNHDVELEFWDIESEDTPVLEESDIPGVYFNEFREYVDEEGNVLSPSEVDAIRYKDDYEDDYYR</sequence>
<accession>A0AB38YR73</accession>
<name>A0AB38YR73_VEIPA</name>
<protein>
    <submittedName>
        <fullName evidence="1">Uncharacterized protein</fullName>
    </submittedName>
</protein>
<proteinExistence type="predicted"/>
<evidence type="ECO:0000313" key="1">
    <source>
        <dbReference type="EMBL" id="WMS20568.1"/>
    </source>
</evidence>
<dbReference type="Proteomes" id="UP001228955">
    <property type="component" value="Chromosome"/>
</dbReference>
<reference evidence="1" key="1">
    <citation type="submission" date="2023-08" db="EMBL/GenBank/DDBJ databases">
        <title>Veillonella_parvula_DSM 2007_complete_genome_hifiasm_Zymo_Research_D6332.</title>
        <authorList>
            <person name="Damerum A."/>
        </authorList>
    </citation>
    <scope>NUCLEOTIDE SEQUENCE</scope>
    <source>
        <strain evidence="1">DSM 2007</strain>
    </source>
</reference>
<evidence type="ECO:0000313" key="2">
    <source>
        <dbReference type="Proteomes" id="UP001228955"/>
    </source>
</evidence>